<dbReference type="InterPro" id="IPR006224">
    <property type="entry name" value="PsdUridine_synth_RluA-like_CS"/>
</dbReference>
<evidence type="ECO:0000313" key="18">
    <source>
        <dbReference type="Proteomes" id="UP000255193"/>
    </source>
</evidence>
<protein>
    <recommendedName>
        <fullName evidence="10">Dual-specificity RNA pseudouridine synthase RluA</fullName>
        <ecNumber evidence="8">5.4.99.28</ecNumber>
        <ecNumber evidence="9">5.4.99.29</ecNumber>
    </recommendedName>
    <alternativeName>
        <fullName evidence="11">23S rRNA pseudouridine(746) synthase</fullName>
    </alternativeName>
    <alternativeName>
        <fullName evidence="14">Ribosomal large subunit pseudouridine synthase A</fullName>
    </alternativeName>
    <alternativeName>
        <fullName evidence="13">rRNA pseudouridylate synthase A</fullName>
    </alternativeName>
    <alternativeName>
        <fullName evidence="15">rRNA-uridine isomerase A</fullName>
    </alternativeName>
    <alternativeName>
        <fullName evidence="12">tRNA pseudouridine(32) synthase</fullName>
    </alternativeName>
</protein>
<gene>
    <name evidence="17" type="primary">rluA_1</name>
    <name evidence="17" type="ORF">NCTC11091_00426</name>
</gene>
<evidence type="ECO:0000256" key="9">
    <source>
        <dbReference type="ARBA" id="ARBA00038945"/>
    </source>
</evidence>
<dbReference type="EC" id="5.4.99.29" evidence="9"/>
<evidence type="ECO:0000256" key="4">
    <source>
        <dbReference type="ARBA" id="ARBA00023235"/>
    </source>
</evidence>
<name>A0A378Q638_9GAMM</name>
<feature type="domain" description="Pseudouridine synthase RsuA/RluA-like" evidence="16">
    <location>
        <begin position="56"/>
        <end position="203"/>
    </location>
</feature>
<comment type="catalytic activity">
    <reaction evidence="6">
        <text>uridine(746) in 23S rRNA = pseudouridine(746) in 23S rRNA</text>
        <dbReference type="Rhea" id="RHEA:42548"/>
        <dbReference type="Rhea" id="RHEA-COMP:10109"/>
        <dbReference type="Rhea" id="RHEA-COMP:10110"/>
        <dbReference type="ChEBI" id="CHEBI:65314"/>
        <dbReference type="ChEBI" id="CHEBI:65315"/>
        <dbReference type="EC" id="5.4.99.29"/>
    </reaction>
</comment>
<organism evidence="17 18">
    <name type="scientific">Faucicola atlantae</name>
    <dbReference type="NCBI Taxonomy" id="34059"/>
    <lineage>
        <taxon>Bacteria</taxon>
        <taxon>Pseudomonadati</taxon>
        <taxon>Pseudomonadota</taxon>
        <taxon>Gammaproteobacteria</taxon>
        <taxon>Moraxellales</taxon>
        <taxon>Moraxellaceae</taxon>
        <taxon>Faucicola</taxon>
    </lineage>
</organism>
<comment type="similarity">
    <text evidence="1">Belongs to the pseudouridine synthase RluA family.</text>
</comment>
<evidence type="ECO:0000256" key="11">
    <source>
        <dbReference type="ARBA" id="ARBA00041266"/>
    </source>
</evidence>
<evidence type="ECO:0000256" key="5">
    <source>
        <dbReference type="ARBA" id="ARBA00036184"/>
    </source>
</evidence>
<dbReference type="GO" id="GO:0003723">
    <property type="term" value="F:RNA binding"/>
    <property type="evidence" value="ECO:0007669"/>
    <property type="project" value="InterPro"/>
</dbReference>
<evidence type="ECO:0000256" key="1">
    <source>
        <dbReference type="ARBA" id="ARBA00010876"/>
    </source>
</evidence>
<dbReference type="GO" id="GO:0160151">
    <property type="term" value="F:tRNA pseudouridine(32) synthase activity"/>
    <property type="evidence" value="ECO:0007669"/>
    <property type="project" value="UniProtKB-EC"/>
</dbReference>
<evidence type="ECO:0000256" key="15">
    <source>
        <dbReference type="ARBA" id="ARBA00043143"/>
    </source>
</evidence>
<evidence type="ECO:0000256" key="12">
    <source>
        <dbReference type="ARBA" id="ARBA00042372"/>
    </source>
</evidence>
<dbReference type="Gene3D" id="3.30.2350.10">
    <property type="entry name" value="Pseudouridine synthase"/>
    <property type="match status" value="1"/>
</dbReference>
<dbReference type="GO" id="GO:0008033">
    <property type="term" value="P:tRNA processing"/>
    <property type="evidence" value="ECO:0007669"/>
    <property type="project" value="UniProtKB-KW"/>
</dbReference>
<dbReference type="GO" id="GO:0000455">
    <property type="term" value="P:enzyme-directed rRNA pseudouridine synthesis"/>
    <property type="evidence" value="ECO:0007669"/>
    <property type="project" value="TreeGrafter"/>
</dbReference>
<comment type="function">
    <text evidence="7">Dual specificity enzyme that catalyzes the synthesis of pseudouridine from uracil-746 in 23S ribosomal RNA and from uracil-32 in the anticodon stem and loop of transfer RNAs.</text>
</comment>
<dbReference type="AlphaFoldDB" id="A0A378Q638"/>
<proteinExistence type="inferred from homology"/>
<dbReference type="SUPFAM" id="SSF55120">
    <property type="entry name" value="Pseudouridine synthase"/>
    <property type="match status" value="1"/>
</dbReference>
<keyword evidence="4 17" id="KW-0413">Isomerase</keyword>
<keyword evidence="2" id="KW-0698">rRNA processing</keyword>
<evidence type="ECO:0000256" key="13">
    <source>
        <dbReference type="ARBA" id="ARBA00042844"/>
    </source>
</evidence>
<dbReference type="InterPro" id="IPR020103">
    <property type="entry name" value="PsdUridine_synth_cat_dom_sf"/>
</dbReference>
<dbReference type="RefSeq" id="WP_079352037.1">
    <property type="nucleotide sequence ID" value="NZ_MXAO01000011.1"/>
</dbReference>
<dbReference type="PROSITE" id="PS01129">
    <property type="entry name" value="PSI_RLU"/>
    <property type="match status" value="1"/>
</dbReference>
<evidence type="ECO:0000313" key="17">
    <source>
        <dbReference type="EMBL" id="STY94657.1"/>
    </source>
</evidence>
<evidence type="ECO:0000256" key="14">
    <source>
        <dbReference type="ARBA" id="ARBA00042883"/>
    </source>
</evidence>
<comment type="catalytic activity">
    <reaction evidence="5">
        <text>uridine(32) in tRNA = pseudouridine(32) in tRNA</text>
        <dbReference type="Rhea" id="RHEA:42544"/>
        <dbReference type="Rhea" id="RHEA-COMP:10107"/>
        <dbReference type="Rhea" id="RHEA-COMP:10108"/>
        <dbReference type="ChEBI" id="CHEBI:65314"/>
        <dbReference type="ChEBI" id="CHEBI:65315"/>
        <dbReference type="EC" id="5.4.99.28"/>
    </reaction>
</comment>
<dbReference type="InterPro" id="IPR006145">
    <property type="entry name" value="PsdUridine_synth_RsuA/RluA"/>
</dbReference>
<accession>A0A378Q638</accession>
<dbReference type="Pfam" id="PF00849">
    <property type="entry name" value="PseudoU_synth_2"/>
    <property type="match status" value="1"/>
</dbReference>
<dbReference type="EMBL" id="UGQA01000001">
    <property type="protein sequence ID" value="STY94657.1"/>
    <property type="molecule type" value="Genomic_DNA"/>
</dbReference>
<dbReference type="InterPro" id="IPR050188">
    <property type="entry name" value="RluA_PseudoU_synthase"/>
</dbReference>
<dbReference type="GO" id="GO:0160142">
    <property type="term" value="F:23S rRNA pseudouridine(746) synthase activity"/>
    <property type="evidence" value="ECO:0007669"/>
    <property type="project" value="UniProtKB-EC"/>
</dbReference>
<evidence type="ECO:0000256" key="10">
    <source>
        <dbReference type="ARBA" id="ARBA00039988"/>
    </source>
</evidence>
<reference evidence="17 18" key="1">
    <citation type="submission" date="2018-06" db="EMBL/GenBank/DDBJ databases">
        <authorList>
            <consortium name="Pathogen Informatics"/>
            <person name="Doyle S."/>
        </authorList>
    </citation>
    <scope>NUCLEOTIDE SEQUENCE [LARGE SCALE GENOMIC DNA]</scope>
    <source>
        <strain evidence="17 18">NCTC11091</strain>
    </source>
</reference>
<evidence type="ECO:0000256" key="3">
    <source>
        <dbReference type="ARBA" id="ARBA00022694"/>
    </source>
</evidence>
<dbReference type="CDD" id="cd02869">
    <property type="entry name" value="PseudoU_synth_RluA_like"/>
    <property type="match status" value="1"/>
</dbReference>
<dbReference type="PANTHER" id="PTHR21600">
    <property type="entry name" value="MITOCHONDRIAL RNA PSEUDOURIDINE SYNTHASE"/>
    <property type="match status" value="1"/>
</dbReference>
<evidence type="ECO:0000256" key="2">
    <source>
        <dbReference type="ARBA" id="ARBA00022552"/>
    </source>
</evidence>
<keyword evidence="3" id="KW-0819">tRNA processing</keyword>
<evidence type="ECO:0000256" key="8">
    <source>
        <dbReference type="ARBA" id="ARBA00038944"/>
    </source>
</evidence>
<dbReference type="Proteomes" id="UP000255193">
    <property type="component" value="Unassembled WGS sequence"/>
</dbReference>
<evidence type="ECO:0000259" key="16">
    <source>
        <dbReference type="Pfam" id="PF00849"/>
    </source>
</evidence>
<evidence type="ECO:0000256" key="7">
    <source>
        <dbReference type="ARBA" id="ARBA00037305"/>
    </source>
</evidence>
<dbReference type="EC" id="5.4.99.28" evidence="8"/>
<dbReference type="PANTHER" id="PTHR21600:SF91">
    <property type="entry name" value="DUAL-SPECIFICITY RNA PSEUDOURIDINE SYNTHASE RLUA"/>
    <property type="match status" value="1"/>
</dbReference>
<sequence length="252" mass="27834">MNTQPNVIDQHPHRRTVPKALLPDAVAAANRAEAAQPQAFFDDFAQAVTVYRDDAVWVVDKPAGLLSVDGKDLKVSMQARLLKADPSVKLVHRLDMDTSGLLIFARSSAAQTHLAKQFIARVPQKCYQALVFGTLMGQGSVDAPVRYEPTLKPKHIVDNDWHKPALTHYTALHHELRQGQPITRVALEPITGRSHQLRVHMLHLGHVMLGDPIYAEGVALSLAPRLCLHAHTLALNHPDTGVWMAWASPVPF</sequence>
<evidence type="ECO:0000256" key="6">
    <source>
        <dbReference type="ARBA" id="ARBA00036916"/>
    </source>
</evidence>